<dbReference type="PANTHER" id="PTHR35041">
    <property type="entry name" value="MEDIATOR OF RNA POLYMERASE II TRANSCRIPTION SUBUNIT 1"/>
    <property type="match status" value="1"/>
</dbReference>
<evidence type="ECO:0000259" key="9">
    <source>
        <dbReference type="Pfam" id="PF10744"/>
    </source>
</evidence>
<organism evidence="10 11">
    <name type="scientific">Canariomyces notabilis</name>
    <dbReference type="NCBI Taxonomy" id="2074819"/>
    <lineage>
        <taxon>Eukaryota</taxon>
        <taxon>Fungi</taxon>
        <taxon>Dikarya</taxon>
        <taxon>Ascomycota</taxon>
        <taxon>Pezizomycotina</taxon>
        <taxon>Sordariomycetes</taxon>
        <taxon>Sordariomycetidae</taxon>
        <taxon>Sordariales</taxon>
        <taxon>Chaetomiaceae</taxon>
        <taxon>Canariomyces</taxon>
    </lineage>
</organism>
<comment type="caution">
    <text evidence="10">The sequence shown here is derived from an EMBL/GenBank/DDBJ whole genome shotgun (WGS) entry which is preliminary data.</text>
</comment>
<evidence type="ECO:0000256" key="3">
    <source>
        <dbReference type="ARBA" id="ARBA00023015"/>
    </source>
</evidence>
<proteinExistence type="inferred from homology"/>
<gene>
    <name evidence="10" type="ORF">N656DRAFT_707381</name>
</gene>
<protein>
    <recommendedName>
        <fullName evidence="7">Mediator of RNA polymerase II transcription subunit 1</fullName>
    </recommendedName>
    <alternativeName>
        <fullName evidence="7">Mediator complex subunit 1</fullName>
    </alternativeName>
</protein>
<sequence>MSTPTPGKHPLSQQGRTPSQAQHGAAATPPVSTPFSVAQAAISPHGPRSSPQQVKKSPATATVGGHPSSAAVNFDTPSVDAALNALHMGPGLDLGIRALGTLGRASEDERAKRLDDVISILSRSKGLISEAGLERLAKRLELEFIWERSMDNSNNRTLIVAGSALELLIEFSSDIVQSVSLNFPDSAEIVNKHAKAAAEILFNDLRLGEHQSPLTKSLESFTANFERLAALDKLSINPGLNLYEAVAGVYESLNRLYAWELQKAREDPSLAGMDDGDLENFVTCLKSGKPLMNARGRVGMSFEYWKEKRRYPAQSTDPAGGEQMRTWNMMIDCAPLVDVSVGPVRISDKWIGADVEKPALPDELRTGDPIIDWLEPESTFIPAPDQPKVDPMDSGAPLLGPRLPEVVFRATFDPPVPLPITVWDQIQQLGCGLGGAFNGNSFDGLLVPHPPGKFHDATEPRVIRCTKKTAFVPIGDTKVLLKDQTNTLQVDKASWSRTLAEVTFSHPQQLVAMLPYLRQYVFLATVLENSFTDRSDPGAQNGGGGKQPSSSSVQTASTETTQTAYEAFMGGGAATDKEPPLKLDVTLSGLEVPRLSASFPFRDRVANIVVEIREGGRVHVEDQNVLDESNLVAPKGRQRRVEDIAMVLEHFEDLGKMAEFIRTRWA</sequence>
<keyword evidence="4 7" id="KW-0010">Activator</keyword>
<keyword evidence="6 7" id="KW-0539">Nucleus</keyword>
<dbReference type="RefSeq" id="XP_064671088.1">
    <property type="nucleotide sequence ID" value="XM_064811430.1"/>
</dbReference>
<keyword evidence="5 7" id="KW-0804">Transcription</keyword>
<keyword evidence="3 7" id="KW-0805">Transcription regulation</keyword>
<dbReference type="GeneID" id="89935555"/>
<reference evidence="10" key="1">
    <citation type="journal article" date="2023" name="Mol. Phylogenet. Evol.">
        <title>Genome-scale phylogeny and comparative genomics of the fungal order Sordariales.</title>
        <authorList>
            <person name="Hensen N."/>
            <person name="Bonometti L."/>
            <person name="Westerberg I."/>
            <person name="Brannstrom I.O."/>
            <person name="Guillou S."/>
            <person name="Cros-Aarteil S."/>
            <person name="Calhoun S."/>
            <person name="Haridas S."/>
            <person name="Kuo A."/>
            <person name="Mondo S."/>
            <person name="Pangilinan J."/>
            <person name="Riley R."/>
            <person name="LaButti K."/>
            <person name="Andreopoulos B."/>
            <person name="Lipzen A."/>
            <person name="Chen C."/>
            <person name="Yan M."/>
            <person name="Daum C."/>
            <person name="Ng V."/>
            <person name="Clum A."/>
            <person name="Steindorff A."/>
            <person name="Ohm R.A."/>
            <person name="Martin F."/>
            <person name="Silar P."/>
            <person name="Natvig D.O."/>
            <person name="Lalanne C."/>
            <person name="Gautier V."/>
            <person name="Ament-Velasquez S.L."/>
            <person name="Kruys A."/>
            <person name="Hutchinson M.I."/>
            <person name="Powell A.J."/>
            <person name="Barry K."/>
            <person name="Miller A.N."/>
            <person name="Grigoriev I.V."/>
            <person name="Debuchy R."/>
            <person name="Gladieux P."/>
            <person name="Hiltunen Thoren M."/>
            <person name="Johannesson H."/>
        </authorList>
    </citation>
    <scope>NUCLEOTIDE SEQUENCE</scope>
    <source>
        <strain evidence="10">CBS 508.74</strain>
    </source>
</reference>
<dbReference type="InterPro" id="IPR019680">
    <property type="entry name" value="Mediator_Med1"/>
</dbReference>
<name>A0AAN6TFM1_9PEZI</name>
<evidence type="ECO:0000256" key="7">
    <source>
        <dbReference type="RuleBase" id="RU364059"/>
    </source>
</evidence>
<evidence type="ECO:0000256" key="2">
    <source>
        <dbReference type="ARBA" id="ARBA00006210"/>
    </source>
</evidence>
<feature type="region of interest" description="Disordered" evidence="8">
    <location>
        <begin position="533"/>
        <end position="559"/>
    </location>
</feature>
<evidence type="ECO:0000256" key="4">
    <source>
        <dbReference type="ARBA" id="ARBA00023159"/>
    </source>
</evidence>
<evidence type="ECO:0000313" key="10">
    <source>
        <dbReference type="EMBL" id="KAK4113518.1"/>
    </source>
</evidence>
<feature type="region of interest" description="Disordered" evidence="8">
    <location>
        <begin position="1"/>
        <end position="71"/>
    </location>
</feature>
<reference evidence="10" key="2">
    <citation type="submission" date="2023-05" db="EMBL/GenBank/DDBJ databases">
        <authorList>
            <consortium name="Lawrence Berkeley National Laboratory"/>
            <person name="Steindorff A."/>
            <person name="Hensen N."/>
            <person name="Bonometti L."/>
            <person name="Westerberg I."/>
            <person name="Brannstrom I.O."/>
            <person name="Guillou S."/>
            <person name="Cros-Aarteil S."/>
            <person name="Calhoun S."/>
            <person name="Haridas S."/>
            <person name="Kuo A."/>
            <person name="Mondo S."/>
            <person name="Pangilinan J."/>
            <person name="Riley R."/>
            <person name="Labutti K."/>
            <person name="Andreopoulos B."/>
            <person name="Lipzen A."/>
            <person name="Chen C."/>
            <person name="Yanf M."/>
            <person name="Daum C."/>
            <person name="Ng V."/>
            <person name="Clum A."/>
            <person name="Ohm R."/>
            <person name="Martin F."/>
            <person name="Silar P."/>
            <person name="Natvig D."/>
            <person name="Lalanne C."/>
            <person name="Gautier V."/>
            <person name="Ament-Velasquez S.L."/>
            <person name="Kruys A."/>
            <person name="Hutchinson M.I."/>
            <person name="Powell A.J."/>
            <person name="Barry K."/>
            <person name="Miller A.N."/>
            <person name="Grigoriev I.V."/>
            <person name="Debuchy R."/>
            <person name="Gladieux P."/>
            <person name="Thoren M.H."/>
            <person name="Johannesson H."/>
        </authorList>
    </citation>
    <scope>NUCLEOTIDE SEQUENCE</scope>
    <source>
        <strain evidence="10">CBS 508.74</strain>
    </source>
</reference>
<feature type="compositionally biased region" description="Polar residues" evidence="8">
    <location>
        <begin position="547"/>
        <end position="559"/>
    </location>
</feature>
<evidence type="ECO:0000256" key="6">
    <source>
        <dbReference type="ARBA" id="ARBA00023242"/>
    </source>
</evidence>
<dbReference type="GO" id="GO:0003712">
    <property type="term" value="F:transcription coregulator activity"/>
    <property type="evidence" value="ECO:0007669"/>
    <property type="project" value="InterPro"/>
</dbReference>
<dbReference type="EMBL" id="MU853339">
    <property type="protein sequence ID" value="KAK4113518.1"/>
    <property type="molecule type" value="Genomic_DNA"/>
</dbReference>
<feature type="domain" description="Mediator complex subunit Med1" evidence="9">
    <location>
        <begin position="115"/>
        <end position="531"/>
    </location>
</feature>
<evidence type="ECO:0000256" key="5">
    <source>
        <dbReference type="ARBA" id="ARBA00023163"/>
    </source>
</evidence>
<dbReference type="GO" id="GO:0045944">
    <property type="term" value="P:positive regulation of transcription by RNA polymerase II"/>
    <property type="evidence" value="ECO:0007669"/>
    <property type="project" value="UniProtKB-ARBA"/>
</dbReference>
<evidence type="ECO:0000256" key="8">
    <source>
        <dbReference type="SAM" id="MobiDB-lite"/>
    </source>
</evidence>
<evidence type="ECO:0000256" key="1">
    <source>
        <dbReference type="ARBA" id="ARBA00004123"/>
    </source>
</evidence>
<evidence type="ECO:0000313" key="11">
    <source>
        <dbReference type="Proteomes" id="UP001302812"/>
    </source>
</evidence>
<feature type="compositionally biased region" description="Polar residues" evidence="8">
    <location>
        <begin position="1"/>
        <end position="22"/>
    </location>
</feature>
<dbReference type="GO" id="GO:0016592">
    <property type="term" value="C:mediator complex"/>
    <property type="evidence" value="ECO:0007669"/>
    <property type="project" value="InterPro"/>
</dbReference>
<accession>A0AAN6TFM1</accession>
<dbReference type="Proteomes" id="UP001302812">
    <property type="component" value="Unassembled WGS sequence"/>
</dbReference>
<keyword evidence="11" id="KW-1185">Reference proteome</keyword>
<dbReference type="Pfam" id="PF10744">
    <property type="entry name" value="Med1"/>
    <property type="match status" value="1"/>
</dbReference>
<comment type="similarity">
    <text evidence="2 7">Belongs to the Mediator complex subunit 1 family.</text>
</comment>
<dbReference type="PANTHER" id="PTHR35041:SF4">
    <property type="entry name" value="MEDIATOR OF RNA POLYMERASE II TRANSCRIPTION SUBUNIT 1"/>
    <property type="match status" value="1"/>
</dbReference>
<comment type="function">
    <text evidence="7">Component of the Mediator complex, a coactivator involved in the regulated transcription of nearly all RNA polymerase II-dependent genes. Mediator functions as a bridge to convey information from gene-specific regulatory proteins to the basal RNA polymerase II transcription machinery. Mediator is recruited to promoters by direct interactions with regulatory proteins and serves as a scaffold for the assembly of a functional preinitiation complex with RNA polymerase II and the general transcription factors.</text>
</comment>
<comment type="subcellular location">
    <subcellularLocation>
        <location evidence="1 7">Nucleus</location>
    </subcellularLocation>
</comment>
<dbReference type="AlphaFoldDB" id="A0AAN6TFM1"/>